<organism evidence="1 2">
    <name type="scientific">Pyrobaculum islandicum (strain DSM 4184 / JCM 9189 / GEO3)</name>
    <dbReference type="NCBI Taxonomy" id="384616"/>
    <lineage>
        <taxon>Archaea</taxon>
        <taxon>Thermoproteota</taxon>
        <taxon>Thermoprotei</taxon>
        <taxon>Thermoproteales</taxon>
        <taxon>Thermoproteaceae</taxon>
        <taxon>Pyrobaculum</taxon>
    </lineage>
</organism>
<dbReference type="STRING" id="384616.Pisl_1477"/>
<dbReference type="GeneID" id="4616907"/>
<protein>
    <submittedName>
        <fullName evidence="1">Uncharacterized protein</fullName>
    </submittedName>
</protein>
<name>A1RUK1_PYRIL</name>
<dbReference type="AlphaFoldDB" id="A1RUK1"/>
<dbReference type="HOGENOM" id="CLU_1292022_0_0_2"/>
<keyword evidence="2" id="KW-1185">Reference proteome</keyword>
<dbReference type="RefSeq" id="WP_011763208.1">
    <property type="nucleotide sequence ID" value="NC_008701.1"/>
</dbReference>
<evidence type="ECO:0000313" key="1">
    <source>
        <dbReference type="EMBL" id="ABL88633.1"/>
    </source>
</evidence>
<dbReference type="OrthoDB" id="228403at2157"/>
<sequence length="213" mass="24410">MQVETIERVGLQSLWLLEPRIAELLARLSGRGYITARVRPRALGGYDITFIEPPNVIAYRGSTYVMYDPSRRSLVVEGFSNNEVLAVFHEVEEILRDVGSDPKKGVLLYELQVKALARGNRPTEVVKTSDIIGIDLLAVPMAFVSADGDPNSTRWFHLELRPVWTSWSDEKTYYEVVVIYREKKERLIDALKNIDKILREIIQRIYSSLEINT</sequence>
<dbReference type="KEGG" id="pis:Pisl_1477"/>
<evidence type="ECO:0000313" key="2">
    <source>
        <dbReference type="Proteomes" id="UP000002595"/>
    </source>
</evidence>
<dbReference type="eggNOG" id="arCOG09808">
    <property type="taxonomic scope" value="Archaea"/>
</dbReference>
<proteinExistence type="predicted"/>
<gene>
    <name evidence="1" type="ordered locus">Pisl_1477</name>
</gene>
<reference evidence="1" key="1">
    <citation type="submission" date="2006-12" db="EMBL/GenBank/DDBJ databases">
        <title>Complete sequence of Pyrobaculum islandicum DSM 4184.</title>
        <authorList>
            <person name="Copeland A."/>
            <person name="Lucas S."/>
            <person name="Lapidus A."/>
            <person name="Barry K."/>
            <person name="Detter J.C."/>
            <person name="Glavina del Rio T."/>
            <person name="Dalin E."/>
            <person name="Tice H."/>
            <person name="Pitluck S."/>
            <person name="Meincke L."/>
            <person name="Brettin T."/>
            <person name="Bruce D."/>
            <person name="Han C."/>
            <person name="Tapia R."/>
            <person name="Gilna P."/>
            <person name="Schmutz J."/>
            <person name="Larimer F."/>
            <person name="Land M."/>
            <person name="Hauser L."/>
            <person name="Kyrpides N."/>
            <person name="Mikhailova N."/>
            <person name="Cozen A.E."/>
            <person name="Fitz-Gibbon S.T."/>
            <person name="House C.H."/>
            <person name="Saltikov C."/>
            <person name="Lowe T."/>
            <person name="Richardson P."/>
        </authorList>
    </citation>
    <scope>NUCLEOTIDE SEQUENCE [LARGE SCALE GENOMIC DNA]</scope>
    <source>
        <strain evidence="1">DSM 4184</strain>
    </source>
</reference>
<accession>A1RUK1</accession>
<dbReference type="EMBL" id="CP000504">
    <property type="protein sequence ID" value="ABL88633.1"/>
    <property type="molecule type" value="Genomic_DNA"/>
</dbReference>
<dbReference type="Proteomes" id="UP000002595">
    <property type="component" value="Chromosome"/>
</dbReference>